<organism evidence="1 2">
    <name type="scientific">Linderina macrospora</name>
    <dbReference type="NCBI Taxonomy" id="4868"/>
    <lineage>
        <taxon>Eukaryota</taxon>
        <taxon>Fungi</taxon>
        <taxon>Fungi incertae sedis</taxon>
        <taxon>Zoopagomycota</taxon>
        <taxon>Kickxellomycotina</taxon>
        <taxon>Kickxellomycetes</taxon>
        <taxon>Kickxellales</taxon>
        <taxon>Kickxellaceae</taxon>
        <taxon>Linderina</taxon>
    </lineage>
</organism>
<sequence length="268" mass="30217">MSASPSTHDDTDSLGRRHMVIDLALANILSKDKDIEVLQQQNDNLRVQLSLLREEADLWRAKAEHATQQLQGGIVDVIPQPATGLKKEYVERLFDMNLGKSAYYVGSAKHFFSAIHVEATEVAKAQYAEISEELGGSTVPWANVPSARRSAMAGELVRRVHRFCPIMVRASGNWIAMWFMKTAWAAFGESERKRQEQEQEHEHEHEHEETDEGSLVEWDPTYEPDVIQAELDQARAAAVDTENIEMEIASPLVASGKSKRRRTVSPRK</sequence>
<keyword evidence="2" id="KW-1185">Reference proteome</keyword>
<comment type="caution">
    <text evidence="1">The sequence shown here is derived from an EMBL/GenBank/DDBJ whole genome shotgun (WGS) entry which is preliminary data.</text>
</comment>
<evidence type="ECO:0000313" key="1">
    <source>
        <dbReference type="EMBL" id="KAJ1943507.1"/>
    </source>
</evidence>
<protein>
    <submittedName>
        <fullName evidence="1">Uncharacterized protein</fullName>
    </submittedName>
</protein>
<proteinExistence type="predicted"/>
<dbReference type="EMBL" id="JANBPW010001690">
    <property type="protein sequence ID" value="KAJ1943507.1"/>
    <property type="molecule type" value="Genomic_DNA"/>
</dbReference>
<dbReference type="Proteomes" id="UP001150603">
    <property type="component" value="Unassembled WGS sequence"/>
</dbReference>
<accession>A0ACC1JA72</accession>
<evidence type="ECO:0000313" key="2">
    <source>
        <dbReference type="Proteomes" id="UP001150603"/>
    </source>
</evidence>
<name>A0ACC1JA72_9FUNG</name>
<reference evidence="1" key="1">
    <citation type="submission" date="2022-07" db="EMBL/GenBank/DDBJ databases">
        <title>Phylogenomic reconstructions and comparative analyses of Kickxellomycotina fungi.</title>
        <authorList>
            <person name="Reynolds N.K."/>
            <person name="Stajich J.E."/>
            <person name="Barry K."/>
            <person name="Grigoriev I.V."/>
            <person name="Crous P."/>
            <person name="Smith M.E."/>
        </authorList>
    </citation>
    <scope>NUCLEOTIDE SEQUENCE</scope>
    <source>
        <strain evidence="1">NRRL 5244</strain>
    </source>
</reference>
<gene>
    <name evidence="1" type="ORF">FBU59_002889</name>
</gene>